<evidence type="ECO:0000256" key="1">
    <source>
        <dbReference type="ARBA" id="ARBA00008343"/>
    </source>
</evidence>
<keyword evidence="3" id="KW-0378">Hydrolase</keyword>
<feature type="domain" description="HhH-GPD" evidence="8">
    <location>
        <begin position="69"/>
        <end position="217"/>
    </location>
</feature>
<dbReference type="EMBL" id="UINC01000842">
    <property type="protein sequence ID" value="SUZ62010.1"/>
    <property type="molecule type" value="Genomic_DNA"/>
</dbReference>
<dbReference type="Pfam" id="PF00730">
    <property type="entry name" value="HhH-GPD"/>
    <property type="match status" value="1"/>
</dbReference>
<name>A0A381P555_9ZZZZ</name>
<protein>
    <recommendedName>
        <fullName evidence="8">HhH-GPD domain-containing protein</fullName>
    </recommendedName>
</protein>
<proteinExistence type="inferred from homology"/>
<dbReference type="Gene3D" id="1.10.340.30">
    <property type="entry name" value="Hypothetical protein, domain 2"/>
    <property type="match status" value="1"/>
</dbReference>
<evidence type="ECO:0000256" key="7">
    <source>
        <dbReference type="SAM" id="MobiDB-lite"/>
    </source>
</evidence>
<dbReference type="InterPro" id="IPR003265">
    <property type="entry name" value="HhH-GPD_domain"/>
</dbReference>
<keyword evidence="4" id="KW-0234">DNA repair</keyword>
<sequence length="245" mass="27367">MPTKKSKQSSVKNRSASLSSTAPRPKPALIARIMRILTGAIEQMGVPVMEKIADEQTSNPFQVLIGTMLSAQTKDAVTLAASTRLFEVAATPLALSKLSIRRIERLIYPVSFYHDKAKHLKATAAILLRKFHGDVPSNMPELLSLPGVGRKTANLVLILSYQSLDNICVDTHVHRISNRLGWVCTRNPEETESALYTALQRRWWPFINRYLVTWGQNICKPTYPLCRQCVLADLCPKLGVTRMGK</sequence>
<dbReference type="GO" id="GO:0003677">
    <property type="term" value="F:DNA binding"/>
    <property type="evidence" value="ECO:0007669"/>
    <property type="project" value="InterPro"/>
</dbReference>
<keyword evidence="6" id="KW-0326">Glycosidase</keyword>
<dbReference type="PANTHER" id="PTHR43286:SF1">
    <property type="entry name" value="ENDONUCLEASE III-LIKE PROTEIN 1"/>
    <property type="match status" value="1"/>
</dbReference>
<dbReference type="Gene3D" id="1.10.1670.10">
    <property type="entry name" value="Helix-hairpin-Helix base-excision DNA repair enzymes (C-terminal)"/>
    <property type="match status" value="1"/>
</dbReference>
<accession>A0A381P555</accession>
<dbReference type="GO" id="GO:0000703">
    <property type="term" value="F:oxidized pyrimidine nucleobase lesion DNA N-glycosylase activity"/>
    <property type="evidence" value="ECO:0007669"/>
    <property type="project" value="TreeGrafter"/>
</dbReference>
<dbReference type="InterPro" id="IPR000445">
    <property type="entry name" value="HhH_motif"/>
</dbReference>
<dbReference type="SMART" id="SM00478">
    <property type="entry name" value="ENDO3c"/>
    <property type="match status" value="1"/>
</dbReference>
<evidence type="ECO:0000256" key="6">
    <source>
        <dbReference type="ARBA" id="ARBA00023295"/>
    </source>
</evidence>
<dbReference type="SUPFAM" id="SSF48150">
    <property type="entry name" value="DNA-glycosylase"/>
    <property type="match status" value="1"/>
</dbReference>
<feature type="compositionally biased region" description="Polar residues" evidence="7">
    <location>
        <begin position="8"/>
        <end position="22"/>
    </location>
</feature>
<gene>
    <name evidence="9" type="ORF">METZ01_LOCUS14864</name>
</gene>
<keyword evidence="2" id="KW-0227">DNA damage</keyword>
<dbReference type="InterPro" id="IPR011257">
    <property type="entry name" value="DNA_glycosylase"/>
</dbReference>
<feature type="region of interest" description="Disordered" evidence="7">
    <location>
        <begin position="1"/>
        <end position="23"/>
    </location>
</feature>
<organism evidence="9">
    <name type="scientific">marine metagenome</name>
    <dbReference type="NCBI Taxonomy" id="408172"/>
    <lineage>
        <taxon>unclassified sequences</taxon>
        <taxon>metagenomes</taxon>
        <taxon>ecological metagenomes</taxon>
    </lineage>
</organism>
<evidence type="ECO:0000256" key="4">
    <source>
        <dbReference type="ARBA" id="ARBA00023204"/>
    </source>
</evidence>
<dbReference type="GO" id="GO:0016829">
    <property type="term" value="F:lyase activity"/>
    <property type="evidence" value="ECO:0007669"/>
    <property type="project" value="UniProtKB-KW"/>
</dbReference>
<evidence type="ECO:0000256" key="3">
    <source>
        <dbReference type="ARBA" id="ARBA00022801"/>
    </source>
</evidence>
<dbReference type="AlphaFoldDB" id="A0A381P555"/>
<dbReference type="InterPro" id="IPR023170">
    <property type="entry name" value="HhH_base_excis_C"/>
</dbReference>
<evidence type="ECO:0000313" key="9">
    <source>
        <dbReference type="EMBL" id="SUZ62010.1"/>
    </source>
</evidence>
<evidence type="ECO:0000256" key="2">
    <source>
        <dbReference type="ARBA" id="ARBA00022763"/>
    </source>
</evidence>
<comment type="similarity">
    <text evidence="1">Belongs to the Nth/MutY family.</text>
</comment>
<dbReference type="PANTHER" id="PTHR43286">
    <property type="entry name" value="ENDONUCLEASE III-LIKE PROTEIN 1"/>
    <property type="match status" value="1"/>
</dbReference>
<dbReference type="Pfam" id="PF00633">
    <property type="entry name" value="HHH"/>
    <property type="match status" value="1"/>
</dbReference>
<evidence type="ECO:0000256" key="5">
    <source>
        <dbReference type="ARBA" id="ARBA00023239"/>
    </source>
</evidence>
<keyword evidence="5" id="KW-0456">Lyase</keyword>
<reference evidence="9" key="1">
    <citation type="submission" date="2018-05" db="EMBL/GenBank/DDBJ databases">
        <authorList>
            <person name="Lanie J.A."/>
            <person name="Ng W.-L."/>
            <person name="Kazmierczak K.M."/>
            <person name="Andrzejewski T.M."/>
            <person name="Davidsen T.M."/>
            <person name="Wayne K.J."/>
            <person name="Tettelin H."/>
            <person name="Glass J.I."/>
            <person name="Rusch D."/>
            <person name="Podicherti R."/>
            <person name="Tsui H.-C.T."/>
            <person name="Winkler M.E."/>
        </authorList>
    </citation>
    <scope>NUCLEOTIDE SEQUENCE</scope>
</reference>
<dbReference type="GO" id="GO:0003906">
    <property type="term" value="F:DNA-(apurinic or apyrimidinic site) endonuclease activity"/>
    <property type="evidence" value="ECO:0007669"/>
    <property type="project" value="TreeGrafter"/>
</dbReference>
<dbReference type="GO" id="GO:0006289">
    <property type="term" value="P:nucleotide-excision repair"/>
    <property type="evidence" value="ECO:0007669"/>
    <property type="project" value="TreeGrafter"/>
</dbReference>
<evidence type="ECO:0000259" key="8">
    <source>
        <dbReference type="SMART" id="SM00478"/>
    </source>
</evidence>
<dbReference type="CDD" id="cd00056">
    <property type="entry name" value="ENDO3c"/>
    <property type="match status" value="1"/>
</dbReference>
<dbReference type="GO" id="GO:0006285">
    <property type="term" value="P:base-excision repair, AP site formation"/>
    <property type="evidence" value="ECO:0007669"/>
    <property type="project" value="TreeGrafter"/>
</dbReference>
<dbReference type="FunFam" id="1.10.340.30:FF:000001">
    <property type="entry name" value="Endonuclease III"/>
    <property type="match status" value="1"/>
</dbReference>